<keyword evidence="2" id="KW-1185">Reference proteome</keyword>
<organism evidence="1 2">
    <name type="scientific">Pachysolen tannophilus NRRL Y-2460</name>
    <dbReference type="NCBI Taxonomy" id="669874"/>
    <lineage>
        <taxon>Eukaryota</taxon>
        <taxon>Fungi</taxon>
        <taxon>Dikarya</taxon>
        <taxon>Ascomycota</taxon>
        <taxon>Saccharomycotina</taxon>
        <taxon>Pichiomycetes</taxon>
        <taxon>Pachysolenaceae</taxon>
        <taxon>Pachysolen</taxon>
    </lineage>
</organism>
<dbReference type="Proteomes" id="UP000094236">
    <property type="component" value="Unassembled WGS sequence"/>
</dbReference>
<dbReference type="Gene3D" id="1.25.40.10">
    <property type="entry name" value="Tetratricopeptide repeat domain"/>
    <property type="match status" value="1"/>
</dbReference>
<dbReference type="Pfam" id="PF23240">
    <property type="entry name" value="HAT_PRP39_N"/>
    <property type="match status" value="1"/>
</dbReference>
<dbReference type="OrthoDB" id="10265668at2759"/>
<proteinExistence type="predicted"/>
<dbReference type="STRING" id="669874.A0A1E4TR40"/>
<dbReference type="EMBL" id="KV454016">
    <property type="protein sequence ID" value="ODV94236.1"/>
    <property type="molecule type" value="Genomic_DNA"/>
</dbReference>
<name>A0A1E4TR40_PACTA</name>
<feature type="non-terminal residue" evidence="1">
    <location>
        <position position="97"/>
    </location>
</feature>
<dbReference type="SUPFAM" id="SSF48452">
    <property type="entry name" value="TPR-like"/>
    <property type="match status" value="1"/>
</dbReference>
<reference evidence="2" key="1">
    <citation type="submission" date="2016-05" db="EMBL/GenBank/DDBJ databases">
        <title>Comparative genomics of biotechnologically important yeasts.</title>
        <authorList>
            <consortium name="DOE Joint Genome Institute"/>
            <person name="Riley R."/>
            <person name="Haridas S."/>
            <person name="Wolfe K.H."/>
            <person name="Lopes M.R."/>
            <person name="Hittinger C.T."/>
            <person name="Goker M."/>
            <person name="Salamov A."/>
            <person name="Wisecaver J."/>
            <person name="Long T.M."/>
            <person name="Aerts A.L."/>
            <person name="Barry K."/>
            <person name="Choi C."/>
            <person name="Clum A."/>
            <person name="Coughlan A.Y."/>
            <person name="Deshpande S."/>
            <person name="Douglass A.P."/>
            <person name="Hanson S.J."/>
            <person name="Klenk H.-P."/>
            <person name="Labutti K."/>
            <person name="Lapidus A."/>
            <person name="Lindquist E."/>
            <person name="Lipzen A."/>
            <person name="Meier-Kolthoff J.P."/>
            <person name="Ohm R.A."/>
            <person name="Otillar R.P."/>
            <person name="Pangilinan J."/>
            <person name="Peng Y."/>
            <person name="Rokas A."/>
            <person name="Rosa C.A."/>
            <person name="Scheuner C."/>
            <person name="Sibirny A.A."/>
            <person name="Slot J.C."/>
            <person name="Stielow J.B."/>
            <person name="Sun H."/>
            <person name="Kurtzman C.P."/>
            <person name="Blackwell M."/>
            <person name="Grigoriev I.V."/>
            <person name="Jeffries T.W."/>
        </authorList>
    </citation>
    <scope>NUCLEOTIDE SEQUENCE [LARGE SCALE GENOMIC DNA]</scope>
    <source>
        <strain evidence="2">NRRL Y-2460</strain>
    </source>
</reference>
<accession>A0A1E4TR40</accession>
<protein>
    <submittedName>
        <fullName evidence="1">Uncharacterized protein</fullName>
    </submittedName>
</protein>
<evidence type="ECO:0000313" key="2">
    <source>
        <dbReference type="Proteomes" id="UP000094236"/>
    </source>
</evidence>
<dbReference type="InterPro" id="IPR011990">
    <property type="entry name" value="TPR-like_helical_dom_sf"/>
</dbReference>
<gene>
    <name evidence="1" type="ORF">PACTADRAFT_51108</name>
</gene>
<dbReference type="AlphaFoldDB" id="A0A1E4TR40"/>
<evidence type="ECO:0000313" key="1">
    <source>
        <dbReference type="EMBL" id="ODV94236.1"/>
    </source>
</evidence>
<sequence length="97" mass="11347">MSSIGNGFSEKDLSDIDSEWLALAKDILLKSPDNFSQWENLIQKTESLNGGISKISSSQDIKLFKTIYENFLNKFPYMEKYWCDYSYWLVKLDDFPL</sequence>